<dbReference type="InterPro" id="IPR035979">
    <property type="entry name" value="RBD_domain_sf"/>
</dbReference>
<comment type="caution">
    <text evidence="1">The sequence shown here is derived from an EMBL/GenBank/DDBJ whole genome shotgun (WGS) entry which is preliminary data.</text>
</comment>
<name>A0ABR2EVS2_9ROSI</name>
<dbReference type="Proteomes" id="UP001472677">
    <property type="component" value="Unassembled WGS sequence"/>
</dbReference>
<dbReference type="EMBL" id="JBBPBM010000010">
    <property type="protein sequence ID" value="KAK8566143.1"/>
    <property type="molecule type" value="Genomic_DNA"/>
</dbReference>
<accession>A0ABR2EVS2</accession>
<dbReference type="SUPFAM" id="SSF54928">
    <property type="entry name" value="RNA-binding domain, RBD"/>
    <property type="match status" value="1"/>
</dbReference>
<protein>
    <recommendedName>
        <fullName evidence="3">RRM domain-containing protein</fullName>
    </recommendedName>
</protein>
<evidence type="ECO:0008006" key="3">
    <source>
        <dbReference type="Google" id="ProtNLM"/>
    </source>
</evidence>
<sequence>MEIEQRRKTFDFVSFGEDSDAARVIERLDGFNVYGYRLTIKVANQKNGFIGSKTNDVIGNKTNKVGGGADMDAAEGIQRWHYRPVKPVRKSEDSSRIDRIAVKKLIEILLRSEAEPQQPIENLKGLLGEKEKSVSINLISAPKIVGENKKKYGNEAVAQELDMGQKIRNWAAVVSVDSKNRSEDGVGLIQKYSPVVDVSMGLVGEKNLEPDSVEVATVSLGDADITTPRACDDVRDMGLLPNLLATDSIPEMRKSLWAEEVDKRMNARYSKGDPDQGDLETVMDKNEEETFRDFFPEMSQKSVLKL</sequence>
<proteinExistence type="predicted"/>
<reference evidence="1 2" key="1">
    <citation type="journal article" date="2024" name="G3 (Bethesda)">
        <title>Genome assembly of Hibiscus sabdariffa L. provides insights into metabolisms of medicinal natural products.</title>
        <authorList>
            <person name="Kim T."/>
        </authorList>
    </citation>
    <scope>NUCLEOTIDE SEQUENCE [LARGE SCALE GENOMIC DNA]</scope>
    <source>
        <strain evidence="1">TK-2024</strain>
        <tissue evidence="1">Old leaves</tissue>
    </source>
</reference>
<evidence type="ECO:0000313" key="1">
    <source>
        <dbReference type="EMBL" id="KAK8566143.1"/>
    </source>
</evidence>
<evidence type="ECO:0000313" key="2">
    <source>
        <dbReference type="Proteomes" id="UP001472677"/>
    </source>
</evidence>
<organism evidence="1 2">
    <name type="scientific">Hibiscus sabdariffa</name>
    <name type="common">roselle</name>
    <dbReference type="NCBI Taxonomy" id="183260"/>
    <lineage>
        <taxon>Eukaryota</taxon>
        <taxon>Viridiplantae</taxon>
        <taxon>Streptophyta</taxon>
        <taxon>Embryophyta</taxon>
        <taxon>Tracheophyta</taxon>
        <taxon>Spermatophyta</taxon>
        <taxon>Magnoliopsida</taxon>
        <taxon>eudicotyledons</taxon>
        <taxon>Gunneridae</taxon>
        <taxon>Pentapetalae</taxon>
        <taxon>rosids</taxon>
        <taxon>malvids</taxon>
        <taxon>Malvales</taxon>
        <taxon>Malvaceae</taxon>
        <taxon>Malvoideae</taxon>
        <taxon>Hibiscus</taxon>
    </lineage>
</organism>
<keyword evidence="2" id="KW-1185">Reference proteome</keyword>
<gene>
    <name evidence="1" type="ORF">V6N12_059678</name>
</gene>